<name>A0A8S4CWY6_PLUXY</name>
<keyword evidence="3" id="KW-1185">Reference proteome</keyword>
<evidence type="ECO:0000313" key="3">
    <source>
        <dbReference type="Proteomes" id="UP000653454"/>
    </source>
</evidence>
<sequence length="106" mass="10506">MGAKASTAGGGAGERPRTFSTSSSSEVVAGGGFSLLRALPGLLPAPDRQRARSLSSVPDLPGPAAAPAAAAADSDSEPDDAAPRVLAAHSLPSHIWSINGQYTSVI</sequence>
<evidence type="ECO:0000256" key="1">
    <source>
        <dbReference type="SAM" id="MobiDB-lite"/>
    </source>
</evidence>
<accession>A0A8S4CWY6</accession>
<reference evidence="2" key="1">
    <citation type="submission" date="2020-11" db="EMBL/GenBank/DDBJ databases">
        <authorList>
            <person name="Whiteford S."/>
        </authorList>
    </citation>
    <scope>NUCLEOTIDE SEQUENCE</scope>
</reference>
<dbReference type="AlphaFoldDB" id="A0A8S4CWY6"/>
<feature type="region of interest" description="Disordered" evidence="1">
    <location>
        <begin position="47"/>
        <end position="83"/>
    </location>
</feature>
<proteinExistence type="predicted"/>
<protein>
    <submittedName>
        <fullName evidence="2">(diamondback moth) hypothetical protein</fullName>
    </submittedName>
</protein>
<feature type="compositionally biased region" description="Low complexity" evidence="1">
    <location>
        <begin position="63"/>
        <end position="73"/>
    </location>
</feature>
<dbReference type="EMBL" id="CAJHNJ030000001">
    <property type="protein sequence ID" value="CAG9089382.1"/>
    <property type="molecule type" value="Genomic_DNA"/>
</dbReference>
<organism evidence="2 3">
    <name type="scientific">Plutella xylostella</name>
    <name type="common">Diamondback moth</name>
    <name type="synonym">Plutella maculipennis</name>
    <dbReference type="NCBI Taxonomy" id="51655"/>
    <lineage>
        <taxon>Eukaryota</taxon>
        <taxon>Metazoa</taxon>
        <taxon>Ecdysozoa</taxon>
        <taxon>Arthropoda</taxon>
        <taxon>Hexapoda</taxon>
        <taxon>Insecta</taxon>
        <taxon>Pterygota</taxon>
        <taxon>Neoptera</taxon>
        <taxon>Endopterygota</taxon>
        <taxon>Lepidoptera</taxon>
        <taxon>Glossata</taxon>
        <taxon>Ditrysia</taxon>
        <taxon>Yponomeutoidea</taxon>
        <taxon>Plutellidae</taxon>
        <taxon>Plutella</taxon>
    </lineage>
</organism>
<gene>
    <name evidence="2" type="ORF">PLXY2_LOCUS429</name>
</gene>
<evidence type="ECO:0000313" key="2">
    <source>
        <dbReference type="EMBL" id="CAG9089382.1"/>
    </source>
</evidence>
<dbReference type="Proteomes" id="UP000653454">
    <property type="component" value="Unassembled WGS sequence"/>
</dbReference>
<feature type="region of interest" description="Disordered" evidence="1">
    <location>
        <begin position="1"/>
        <end position="27"/>
    </location>
</feature>
<comment type="caution">
    <text evidence="2">The sequence shown here is derived from an EMBL/GenBank/DDBJ whole genome shotgun (WGS) entry which is preliminary data.</text>
</comment>